<evidence type="ECO:0000313" key="20">
    <source>
        <dbReference type="Proteomes" id="UP001489004"/>
    </source>
</evidence>
<evidence type="ECO:0000256" key="2">
    <source>
        <dbReference type="ARBA" id="ARBA00010651"/>
    </source>
</evidence>
<keyword evidence="20" id="KW-1185">Reference proteome</keyword>
<evidence type="ECO:0000256" key="16">
    <source>
        <dbReference type="ARBA" id="ARBA00047828"/>
    </source>
</evidence>
<gene>
    <name evidence="19" type="ORF">WJX72_005847</name>
</gene>
<evidence type="ECO:0000256" key="5">
    <source>
        <dbReference type="ARBA" id="ARBA00022692"/>
    </source>
</evidence>
<dbReference type="Gene3D" id="2.102.10.10">
    <property type="entry name" value="Rieske [2Fe-2S] iron-sulphur domain"/>
    <property type="match status" value="1"/>
</dbReference>
<evidence type="ECO:0000256" key="17">
    <source>
        <dbReference type="SAM" id="Phobius"/>
    </source>
</evidence>
<dbReference type="GO" id="GO:0046872">
    <property type="term" value="F:metal ion binding"/>
    <property type="evidence" value="ECO:0007669"/>
    <property type="project" value="UniProtKB-KW"/>
</dbReference>
<dbReference type="GO" id="GO:0051537">
    <property type="term" value="F:2 iron, 2 sulfur cluster binding"/>
    <property type="evidence" value="ECO:0007669"/>
    <property type="project" value="UniProtKB-KW"/>
</dbReference>
<keyword evidence="8" id="KW-1278">Translocase</keyword>
<dbReference type="SUPFAM" id="SSF50022">
    <property type="entry name" value="ISP domain"/>
    <property type="match status" value="1"/>
</dbReference>
<organism evidence="19 20">
    <name type="scientific">[Myrmecia] bisecta</name>
    <dbReference type="NCBI Taxonomy" id="41462"/>
    <lineage>
        <taxon>Eukaryota</taxon>
        <taxon>Viridiplantae</taxon>
        <taxon>Chlorophyta</taxon>
        <taxon>core chlorophytes</taxon>
        <taxon>Trebouxiophyceae</taxon>
        <taxon>Trebouxiales</taxon>
        <taxon>Trebouxiaceae</taxon>
        <taxon>Myrmecia</taxon>
    </lineage>
</organism>
<dbReference type="Gene3D" id="1.20.5.700">
    <property type="entry name" value="Single helix bin"/>
    <property type="match status" value="1"/>
</dbReference>
<reference evidence="19 20" key="1">
    <citation type="journal article" date="2024" name="Nat. Commun.">
        <title>Phylogenomics reveals the evolutionary origins of lichenization in chlorophyte algae.</title>
        <authorList>
            <person name="Puginier C."/>
            <person name="Libourel C."/>
            <person name="Otte J."/>
            <person name="Skaloud P."/>
            <person name="Haon M."/>
            <person name="Grisel S."/>
            <person name="Petersen M."/>
            <person name="Berrin J.G."/>
            <person name="Delaux P.M."/>
            <person name="Dal Grande F."/>
            <person name="Keller J."/>
        </authorList>
    </citation>
    <scope>NUCLEOTIDE SEQUENCE [LARGE SCALE GENOMIC DNA]</scope>
    <source>
        <strain evidence="19 20">SAG 2043</strain>
    </source>
</reference>
<evidence type="ECO:0000259" key="18">
    <source>
        <dbReference type="PROSITE" id="PS51296"/>
    </source>
</evidence>
<dbReference type="AlphaFoldDB" id="A0AAW1PXE0"/>
<dbReference type="PRINTS" id="PR00162">
    <property type="entry name" value="RIESKE"/>
</dbReference>
<dbReference type="EMBL" id="JALJOR010000007">
    <property type="protein sequence ID" value="KAK9814435.1"/>
    <property type="molecule type" value="Genomic_DNA"/>
</dbReference>
<feature type="domain" description="Rieske" evidence="18">
    <location>
        <begin position="111"/>
        <end position="207"/>
    </location>
</feature>
<keyword evidence="11" id="KW-0408">Iron</keyword>
<keyword evidence="9" id="KW-0249">Electron transport</keyword>
<dbReference type="Pfam" id="PF00355">
    <property type="entry name" value="Rieske"/>
    <property type="match status" value="1"/>
</dbReference>
<keyword evidence="4" id="KW-0813">Transport</keyword>
<dbReference type="InterPro" id="IPR036922">
    <property type="entry name" value="Rieske_2Fe-2S_sf"/>
</dbReference>
<evidence type="ECO:0000256" key="10">
    <source>
        <dbReference type="ARBA" id="ARBA00022989"/>
    </source>
</evidence>
<accession>A0AAW1PXE0</accession>
<comment type="cofactor">
    <cofactor evidence="15">
        <name>[2Fe-2S] cluster</name>
        <dbReference type="ChEBI" id="CHEBI:190135"/>
    </cofactor>
</comment>
<keyword evidence="7" id="KW-0479">Metal-binding</keyword>
<dbReference type="NCBIfam" id="NF010001">
    <property type="entry name" value="PRK13474.1"/>
    <property type="match status" value="1"/>
</dbReference>
<dbReference type="GO" id="GO:0009496">
    <property type="term" value="F:plastoquinol--plastocyanin reductase activity"/>
    <property type="evidence" value="ECO:0007669"/>
    <property type="project" value="UniProtKB-EC"/>
</dbReference>
<dbReference type="InterPro" id="IPR057415">
    <property type="entry name" value="TM_PetC"/>
</dbReference>
<name>A0AAW1PXE0_9CHLO</name>
<dbReference type="PANTHER" id="PTHR10134">
    <property type="entry name" value="CYTOCHROME B-C1 COMPLEX SUBUNIT RIESKE, MITOCHONDRIAL"/>
    <property type="match status" value="1"/>
</dbReference>
<evidence type="ECO:0000256" key="9">
    <source>
        <dbReference type="ARBA" id="ARBA00022982"/>
    </source>
</evidence>
<evidence type="ECO:0000256" key="4">
    <source>
        <dbReference type="ARBA" id="ARBA00022448"/>
    </source>
</evidence>
<evidence type="ECO:0000256" key="7">
    <source>
        <dbReference type="ARBA" id="ARBA00022723"/>
    </source>
</evidence>
<sequence>MAAMTFTMGLQASIKPPQRATFGCSVKGLRPVHVAPRAATRQVTRASGAFAGAEVPDMEKRTTMNLLLVGALGLPITALAGPFLYFFFPKSAGSGAGGLTAKDALGNDVRASKWLETHKKGDRSLTQGLKADATYLIINDQNEIEKYGLNAVCTHLGCVVPWNSSENKFMCPCHGSQYNFQGKVVRGPAPLSLALAHCDINDDMVVFTPWTEKDFRTGLDPWWA</sequence>
<dbReference type="EC" id="7.1.1.6" evidence="3"/>
<evidence type="ECO:0000256" key="14">
    <source>
        <dbReference type="ARBA" id="ARBA00023157"/>
    </source>
</evidence>
<evidence type="ECO:0000256" key="15">
    <source>
        <dbReference type="ARBA" id="ARBA00034078"/>
    </source>
</evidence>
<keyword evidence="10 17" id="KW-1133">Transmembrane helix</keyword>
<dbReference type="PROSITE" id="PS51296">
    <property type="entry name" value="RIESKE"/>
    <property type="match status" value="1"/>
</dbReference>
<proteinExistence type="inferred from homology"/>
<comment type="subcellular location">
    <subcellularLocation>
        <location evidence="1">Plastid</location>
        <location evidence="1">Chloroplast thylakoid membrane</location>
        <topology evidence="1">Single-pass membrane protein</topology>
    </subcellularLocation>
</comment>
<evidence type="ECO:0000256" key="11">
    <source>
        <dbReference type="ARBA" id="ARBA00023004"/>
    </source>
</evidence>
<evidence type="ECO:0000256" key="6">
    <source>
        <dbReference type="ARBA" id="ARBA00022714"/>
    </source>
</evidence>
<dbReference type="InterPro" id="IPR017941">
    <property type="entry name" value="Rieske_2Fe-2S"/>
</dbReference>
<evidence type="ECO:0000256" key="13">
    <source>
        <dbReference type="ARBA" id="ARBA00023136"/>
    </source>
</evidence>
<dbReference type="InterPro" id="IPR005805">
    <property type="entry name" value="Rieske_Fe-S_prot_C"/>
</dbReference>
<keyword evidence="14" id="KW-1015">Disulfide bond</keyword>
<keyword evidence="13 17" id="KW-0472">Membrane</keyword>
<keyword evidence="5 17" id="KW-0812">Transmembrane</keyword>
<evidence type="ECO:0000256" key="1">
    <source>
        <dbReference type="ARBA" id="ARBA00004581"/>
    </source>
</evidence>
<keyword evidence="6" id="KW-0001">2Fe-2S</keyword>
<protein>
    <recommendedName>
        <fullName evidence="3">plastoquinol--plastocyanin reductase</fullName>
        <ecNumber evidence="3">7.1.1.6</ecNumber>
    </recommendedName>
</protein>
<dbReference type="Pfam" id="PF25471">
    <property type="entry name" value="TM_PetC"/>
    <property type="match status" value="1"/>
</dbReference>
<keyword evidence="12" id="KW-0411">Iron-sulfur</keyword>
<dbReference type="Proteomes" id="UP001489004">
    <property type="component" value="Unassembled WGS sequence"/>
</dbReference>
<dbReference type="FunFam" id="2.102.10.10:FF:000007">
    <property type="entry name" value="Cytochrome b6-f complex iron-sulfur subunit"/>
    <property type="match status" value="1"/>
</dbReference>
<evidence type="ECO:0000256" key="3">
    <source>
        <dbReference type="ARBA" id="ARBA00012952"/>
    </source>
</evidence>
<dbReference type="CDD" id="cd03471">
    <property type="entry name" value="Rieske_cytochrome_b6f"/>
    <property type="match status" value="1"/>
</dbReference>
<dbReference type="HAMAP" id="MF_01335">
    <property type="entry name" value="Cytb6_f_Rieske"/>
    <property type="match status" value="1"/>
</dbReference>
<evidence type="ECO:0000256" key="8">
    <source>
        <dbReference type="ARBA" id="ARBA00022967"/>
    </source>
</evidence>
<comment type="catalytic activity">
    <reaction evidence="16">
        <text>2 oxidized [plastocyanin] + a plastoquinol + 2 H(+)(in) = 2 reduced [plastocyanin] + a plastoquinone + 4 H(+)(out)</text>
        <dbReference type="Rhea" id="RHEA:22148"/>
        <dbReference type="Rhea" id="RHEA-COMP:9561"/>
        <dbReference type="Rhea" id="RHEA-COMP:9562"/>
        <dbReference type="Rhea" id="RHEA-COMP:10039"/>
        <dbReference type="Rhea" id="RHEA-COMP:10040"/>
        <dbReference type="ChEBI" id="CHEBI:15378"/>
        <dbReference type="ChEBI" id="CHEBI:17757"/>
        <dbReference type="ChEBI" id="CHEBI:29036"/>
        <dbReference type="ChEBI" id="CHEBI:49552"/>
        <dbReference type="ChEBI" id="CHEBI:62192"/>
        <dbReference type="EC" id="7.1.1.6"/>
    </reaction>
</comment>
<feature type="transmembrane region" description="Helical" evidence="17">
    <location>
        <begin position="66"/>
        <end position="88"/>
    </location>
</feature>
<dbReference type="InterPro" id="IPR023960">
    <property type="entry name" value="Cyt_b6_f_Rieske"/>
</dbReference>
<comment type="caution">
    <text evidence="19">The sequence shown here is derived from an EMBL/GenBank/DDBJ whole genome shotgun (WGS) entry which is preliminary data.</text>
</comment>
<dbReference type="GO" id="GO:0009535">
    <property type="term" value="C:chloroplast thylakoid membrane"/>
    <property type="evidence" value="ECO:0007669"/>
    <property type="project" value="UniProtKB-SubCell"/>
</dbReference>
<comment type="similarity">
    <text evidence="2">Belongs to the Rieske iron-sulfur protein family.</text>
</comment>
<dbReference type="InterPro" id="IPR014349">
    <property type="entry name" value="Rieske_Fe-S_prot"/>
</dbReference>
<evidence type="ECO:0000313" key="19">
    <source>
        <dbReference type="EMBL" id="KAK9814435.1"/>
    </source>
</evidence>
<evidence type="ECO:0000256" key="12">
    <source>
        <dbReference type="ARBA" id="ARBA00023014"/>
    </source>
</evidence>